<accession>A0A059BBE3</accession>
<gene>
    <name evidence="1" type="ORF">EUGRSUZ_G00846</name>
</gene>
<evidence type="ECO:0000313" key="1">
    <source>
        <dbReference type="EMBL" id="KCW63226.1"/>
    </source>
</evidence>
<dbReference type="AlphaFoldDB" id="A0A059BBE3"/>
<reference evidence="1" key="1">
    <citation type="submission" date="2013-07" db="EMBL/GenBank/DDBJ databases">
        <title>The genome of Eucalyptus grandis.</title>
        <authorList>
            <person name="Schmutz J."/>
            <person name="Hayes R."/>
            <person name="Myburg A."/>
            <person name="Tuskan G."/>
            <person name="Grattapaglia D."/>
            <person name="Rokhsar D.S."/>
        </authorList>
    </citation>
    <scope>NUCLEOTIDE SEQUENCE</scope>
    <source>
        <tissue evidence="1">Leaf extractions</tissue>
    </source>
</reference>
<proteinExistence type="predicted"/>
<sequence>MLVVSCICNPLQRIYWPCSPEHLVFLCEIRALSTLLRKVESSIDLKYGNFVMQILICVYISYRTRLRL</sequence>
<protein>
    <submittedName>
        <fullName evidence="1">Uncharacterized protein</fullName>
    </submittedName>
</protein>
<dbReference type="Gramene" id="KCW63226">
    <property type="protein sequence ID" value="KCW63226"/>
    <property type="gene ID" value="EUGRSUZ_G00846"/>
</dbReference>
<dbReference type="InParanoid" id="A0A059BBE3"/>
<dbReference type="EMBL" id="KK198759">
    <property type="protein sequence ID" value="KCW63226.1"/>
    <property type="molecule type" value="Genomic_DNA"/>
</dbReference>
<organism evidence="1">
    <name type="scientific">Eucalyptus grandis</name>
    <name type="common">Flooded gum</name>
    <dbReference type="NCBI Taxonomy" id="71139"/>
    <lineage>
        <taxon>Eukaryota</taxon>
        <taxon>Viridiplantae</taxon>
        <taxon>Streptophyta</taxon>
        <taxon>Embryophyta</taxon>
        <taxon>Tracheophyta</taxon>
        <taxon>Spermatophyta</taxon>
        <taxon>Magnoliopsida</taxon>
        <taxon>eudicotyledons</taxon>
        <taxon>Gunneridae</taxon>
        <taxon>Pentapetalae</taxon>
        <taxon>rosids</taxon>
        <taxon>malvids</taxon>
        <taxon>Myrtales</taxon>
        <taxon>Myrtaceae</taxon>
        <taxon>Myrtoideae</taxon>
        <taxon>Eucalypteae</taxon>
        <taxon>Eucalyptus</taxon>
    </lineage>
</organism>
<name>A0A059BBE3_EUCGR</name>